<keyword evidence="7" id="KW-0472">Membrane</keyword>
<dbReference type="SUPFAM" id="SSF57850">
    <property type="entry name" value="RING/U-box"/>
    <property type="match status" value="1"/>
</dbReference>
<dbReference type="GO" id="GO:0016020">
    <property type="term" value="C:membrane"/>
    <property type="evidence" value="ECO:0007669"/>
    <property type="project" value="UniProtKB-SubCell"/>
</dbReference>
<evidence type="ECO:0000313" key="15">
    <source>
        <dbReference type="Proteomes" id="UP001189122"/>
    </source>
</evidence>
<dbReference type="Proteomes" id="UP001189122">
    <property type="component" value="Unassembled WGS sequence"/>
</dbReference>
<keyword evidence="4 10" id="KW-0863">Zinc-finger</keyword>
<keyword evidence="2" id="KW-0812">Transmembrane</keyword>
<reference evidence="14 15" key="1">
    <citation type="submission" date="2019-12" db="EMBL/GenBank/DDBJ databases">
        <authorList>
            <person name="Scholz U."/>
            <person name="Mascher M."/>
            <person name="Fiebig A."/>
        </authorList>
    </citation>
    <scope>NUCLEOTIDE SEQUENCE</scope>
</reference>
<dbReference type="InterPro" id="IPR001841">
    <property type="entry name" value="Znf_RING"/>
</dbReference>
<proteinExistence type="predicted"/>
<dbReference type="FunFam" id="3.30.40.10:FF:000276">
    <property type="entry name" value="Receptor homology region transmembrane domain-and RING domain-containing protein 2"/>
    <property type="match status" value="1"/>
</dbReference>
<comment type="subcellular location">
    <subcellularLocation>
        <location evidence="1">Membrane</location>
        <topology evidence="1">Single-pass membrane protein</topology>
    </subcellularLocation>
    <subcellularLocation>
        <location evidence="9">Prevacuolar compartment membrane</location>
    </subcellularLocation>
</comment>
<dbReference type="EMBL" id="CACRZD030000011">
    <property type="protein sequence ID" value="CAA6668416.1"/>
    <property type="molecule type" value="Genomic_DNA"/>
</dbReference>
<name>A0A7I8JE54_SPIIN</name>
<keyword evidence="12" id="KW-0732">Signal</keyword>
<accession>A0A7I8JE54</accession>
<keyword evidence="8" id="KW-1015">Disulfide bond</keyword>
<feature type="signal peptide" evidence="12">
    <location>
        <begin position="1"/>
        <end position="16"/>
    </location>
</feature>
<dbReference type="InterPro" id="IPR013083">
    <property type="entry name" value="Znf_RING/FYVE/PHD"/>
</dbReference>
<dbReference type="Pfam" id="PF13639">
    <property type="entry name" value="zf-RING_2"/>
    <property type="match status" value="1"/>
</dbReference>
<evidence type="ECO:0000256" key="4">
    <source>
        <dbReference type="ARBA" id="ARBA00022771"/>
    </source>
</evidence>
<keyword evidence="6" id="KW-1133">Transmembrane helix</keyword>
<keyword evidence="3" id="KW-0479">Metal-binding</keyword>
<keyword evidence="5" id="KW-0862">Zinc</keyword>
<evidence type="ECO:0000256" key="12">
    <source>
        <dbReference type="SAM" id="SignalP"/>
    </source>
</evidence>
<dbReference type="PANTHER" id="PTHR47168:SF5">
    <property type="entry name" value="RING-TYPE DOMAIN-CONTAINING PROTEIN"/>
    <property type="match status" value="1"/>
</dbReference>
<dbReference type="GO" id="GO:0008270">
    <property type="term" value="F:zinc ion binding"/>
    <property type="evidence" value="ECO:0007669"/>
    <property type="project" value="UniProtKB-KW"/>
</dbReference>
<dbReference type="PROSITE" id="PS50089">
    <property type="entry name" value="ZF_RING_2"/>
    <property type="match status" value="1"/>
</dbReference>
<protein>
    <recommendedName>
        <fullName evidence="13">RING-type domain-containing protein</fullName>
    </recommendedName>
</protein>
<evidence type="ECO:0000256" key="10">
    <source>
        <dbReference type="PROSITE-ProRule" id="PRU00175"/>
    </source>
</evidence>
<gene>
    <name evidence="14" type="ORF">SI7747_11014810</name>
</gene>
<evidence type="ECO:0000256" key="3">
    <source>
        <dbReference type="ARBA" id="ARBA00022723"/>
    </source>
</evidence>
<dbReference type="SMART" id="SM00184">
    <property type="entry name" value="RING"/>
    <property type="match status" value="1"/>
</dbReference>
<dbReference type="Gene3D" id="3.30.40.10">
    <property type="entry name" value="Zinc/RING finger domain, C3HC4 (zinc finger)"/>
    <property type="match status" value="1"/>
</dbReference>
<dbReference type="AlphaFoldDB" id="A0A7I8JE54"/>
<keyword evidence="15" id="KW-1185">Reference proteome</keyword>
<feature type="region of interest" description="Disordered" evidence="11">
    <location>
        <begin position="113"/>
        <end position="204"/>
    </location>
</feature>
<evidence type="ECO:0000256" key="2">
    <source>
        <dbReference type="ARBA" id="ARBA00022692"/>
    </source>
</evidence>
<sequence length="204" mass="22231">MAISFISLLAMSAVLATCFFVRRHRIRRERPRAPNVREFHGMSKHLVKAMPSIIFTSALEDNCTSRTCAICLEDYNVGEQIRILPCRHKFHAQCVDSWLTTWRTFCPVCKRDARTSSGDPPASESTPLLTPPPLSSSAAAAAAFSSFRSSPSPSPSRAIQIAHRSPATPRAVPPSPVSLATPTLRDPSATPPPPRWPAPPLPSP</sequence>
<evidence type="ECO:0000313" key="14">
    <source>
        <dbReference type="EMBL" id="CAA2629172.1"/>
    </source>
</evidence>
<feature type="chain" id="PRO_5029606758" description="RING-type domain-containing protein" evidence="12">
    <location>
        <begin position="17"/>
        <end position="204"/>
    </location>
</feature>
<dbReference type="PANTHER" id="PTHR47168">
    <property type="entry name" value="RING ZINC FINGER DOMAIN SUPERFAMILY PROTEIN-RELATED"/>
    <property type="match status" value="1"/>
</dbReference>
<feature type="compositionally biased region" description="Pro residues" evidence="11">
    <location>
        <begin position="189"/>
        <end position="204"/>
    </location>
</feature>
<evidence type="ECO:0000256" key="6">
    <source>
        <dbReference type="ARBA" id="ARBA00022989"/>
    </source>
</evidence>
<evidence type="ECO:0000256" key="8">
    <source>
        <dbReference type="ARBA" id="ARBA00023157"/>
    </source>
</evidence>
<evidence type="ECO:0000256" key="1">
    <source>
        <dbReference type="ARBA" id="ARBA00004167"/>
    </source>
</evidence>
<evidence type="ECO:0000256" key="11">
    <source>
        <dbReference type="SAM" id="MobiDB-lite"/>
    </source>
</evidence>
<organism evidence="14">
    <name type="scientific">Spirodela intermedia</name>
    <name type="common">Intermediate duckweed</name>
    <dbReference type="NCBI Taxonomy" id="51605"/>
    <lineage>
        <taxon>Eukaryota</taxon>
        <taxon>Viridiplantae</taxon>
        <taxon>Streptophyta</taxon>
        <taxon>Embryophyta</taxon>
        <taxon>Tracheophyta</taxon>
        <taxon>Spermatophyta</taxon>
        <taxon>Magnoliopsida</taxon>
        <taxon>Liliopsida</taxon>
        <taxon>Araceae</taxon>
        <taxon>Lemnoideae</taxon>
        <taxon>Spirodela</taxon>
    </lineage>
</organism>
<evidence type="ECO:0000256" key="9">
    <source>
        <dbReference type="ARBA" id="ARBA00046293"/>
    </source>
</evidence>
<dbReference type="EMBL" id="LR743598">
    <property type="protein sequence ID" value="CAA2629172.1"/>
    <property type="molecule type" value="Genomic_DNA"/>
</dbReference>
<dbReference type="InterPro" id="IPR051653">
    <property type="entry name" value="E3_ligase_sorting_rcpt"/>
</dbReference>
<evidence type="ECO:0000256" key="5">
    <source>
        <dbReference type="ARBA" id="ARBA00022833"/>
    </source>
</evidence>
<evidence type="ECO:0000256" key="7">
    <source>
        <dbReference type="ARBA" id="ARBA00023136"/>
    </source>
</evidence>
<evidence type="ECO:0000259" key="13">
    <source>
        <dbReference type="PROSITE" id="PS50089"/>
    </source>
</evidence>
<feature type="compositionally biased region" description="Low complexity" evidence="11">
    <location>
        <begin position="135"/>
        <end position="158"/>
    </location>
</feature>
<feature type="domain" description="RING-type" evidence="13">
    <location>
        <begin position="68"/>
        <end position="110"/>
    </location>
</feature>